<organism evidence="1 2">
    <name type="scientific">Rickenella mellea</name>
    <dbReference type="NCBI Taxonomy" id="50990"/>
    <lineage>
        <taxon>Eukaryota</taxon>
        <taxon>Fungi</taxon>
        <taxon>Dikarya</taxon>
        <taxon>Basidiomycota</taxon>
        <taxon>Agaricomycotina</taxon>
        <taxon>Agaricomycetes</taxon>
        <taxon>Hymenochaetales</taxon>
        <taxon>Rickenellaceae</taxon>
        <taxon>Rickenella</taxon>
    </lineage>
</organism>
<sequence length="259" mass="28815">MASQVNPVSSSYLPDVISHLFTIVDLHARVNLGVFRVGNSYYTSSNTNKMHPIPARLSDDPETGLRDAYQKAKVIQFVNCLLDNMKSDSSNFYDLHPSHVHYLAKNSNRDIDVTPQTFNGNKWYHITVISDADTVWHVFINNPTTAVAIGTAIPVSMKSRKVSSAPAFHPRHGDLGHMYHPNLPYNVPIFWLTDSRATNQINLTMLYTKQRETNSSSNPGPVQRSSKEALSGVSAIGFMRENIELMDRVFSGPWGGPAG</sequence>
<reference evidence="1 2" key="1">
    <citation type="submission" date="2018-06" db="EMBL/GenBank/DDBJ databases">
        <title>A transcriptomic atlas of mushroom development highlights an independent origin of complex multicellularity.</title>
        <authorList>
            <consortium name="DOE Joint Genome Institute"/>
            <person name="Krizsan K."/>
            <person name="Almasi E."/>
            <person name="Merenyi Z."/>
            <person name="Sahu N."/>
            <person name="Viragh M."/>
            <person name="Koszo T."/>
            <person name="Mondo S."/>
            <person name="Kiss B."/>
            <person name="Balint B."/>
            <person name="Kues U."/>
            <person name="Barry K."/>
            <person name="Hegedus J.C."/>
            <person name="Henrissat B."/>
            <person name="Johnson J."/>
            <person name="Lipzen A."/>
            <person name="Ohm R."/>
            <person name="Nagy I."/>
            <person name="Pangilinan J."/>
            <person name="Yan J."/>
            <person name="Xiong Y."/>
            <person name="Grigoriev I.V."/>
            <person name="Hibbett D.S."/>
            <person name="Nagy L.G."/>
        </authorList>
    </citation>
    <scope>NUCLEOTIDE SEQUENCE [LARGE SCALE GENOMIC DNA]</scope>
    <source>
        <strain evidence="1 2">SZMC22713</strain>
    </source>
</reference>
<dbReference type="AlphaFoldDB" id="A0A4Y7PT26"/>
<keyword evidence="2" id="KW-1185">Reference proteome</keyword>
<dbReference type="VEuPathDB" id="FungiDB:BD410DRAFT_842741"/>
<proteinExistence type="predicted"/>
<dbReference type="EMBL" id="ML170206">
    <property type="protein sequence ID" value="TDL18567.1"/>
    <property type="molecule type" value="Genomic_DNA"/>
</dbReference>
<accession>A0A4Y7PT26</accession>
<evidence type="ECO:0000313" key="2">
    <source>
        <dbReference type="Proteomes" id="UP000294933"/>
    </source>
</evidence>
<gene>
    <name evidence="1" type="ORF">BD410DRAFT_842741</name>
</gene>
<evidence type="ECO:0000313" key="1">
    <source>
        <dbReference type="EMBL" id="TDL18567.1"/>
    </source>
</evidence>
<protein>
    <submittedName>
        <fullName evidence="1">Uncharacterized protein</fullName>
    </submittedName>
</protein>
<dbReference type="OrthoDB" id="3270336at2759"/>
<dbReference type="Proteomes" id="UP000294933">
    <property type="component" value="Unassembled WGS sequence"/>
</dbReference>
<name>A0A4Y7PT26_9AGAM</name>